<dbReference type="PANTHER" id="PTHR28027:SF1">
    <property type="entry name" value="CAMP INDEPENDENT REGULATORY PROTEIN (AFU_ORTHOLOGUE AFUA_3G09640)"/>
    <property type="match status" value="1"/>
</dbReference>
<organism evidence="2 3">
    <name type="scientific">Trametes coccinea (strain BRFM310)</name>
    <name type="common">Pycnoporus coccineus</name>
    <dbReference type="NCBI Taxonomy" id="1353009"/>
    <lineage>
        <taxon>Eukaryota</taxon>
        <taxon>Fungi</taxon>
        <taxon>Dikarya</taxon>
        <taxon>Basidiomycota</taxon>
        <taxon>Agaricomycotina</taxon>
        <taxon>Agaricomycetes</taxon>
        <taxon>Polyporales</taxon>
        <taxon>Polyporaceae</taxon>
        <taxon>Trametes</taxon>
    </lineage>
</organism>
<feature type="compositionally biased region" description="Polar residues" evidence="1">
    <location>
        <begin position="353"/>
        <end position="367"/>
    </location>
</feature>
<proteinExistence type="predicted"/>
<accession>A0A1Y2J0W3</accession>
<sequence>MSTPMQRPTLTNVHIRSAADAHKLFYAVQLGLLPKIEKRLDANERAALRPGDVYVWEEKGPNTDSFSVSMERFTEGKSWTASRVREDFLMYFESPRKGKGNARTSENQVVRPGEQDLYIKLTYSVIREDVKEASHSKDADKLKKPPKWHMNAYFTKLTEGQLRTIDDIPMLRDLVVPDGIFSSARTSKPGKRGDSSRTANSTVKRMYAPFPPHPTRRVRSNDTPPPIPAPPGPNSAATSSVALNAAPDALLAPPPPLPAGSVPLHPPSVHHMPPAALPFFTTPEQPHSNSLSLALTEHRSALSDGVKPLLSASPSSMASYSPLSPVTQPTPHYGWTTEAGYAASAHAQRRLSHSNSPSFSECSSRSAPSPLHMSPALSSASTSSQDSPMLVAATPPLWDNGEPYKPAPMLPLSSSEDMHTPRVDLVPLETLPRSHVYRRSPTDDRALRLLALGPGAR</sequence>
<dbReference type="Proteomes" id="UP000193067">
    <property type="component" value="Unassembled WGS sequence"/>
</dbReference>
<feature type="compositionally biased region" description="Low complexity" evidence="1">
    <location>
        <begin position="242"/>
        <end position="251"/>
    </location>
</feature>
<evidence type="ECO:0000313" key="3">
    <source>
        <dbReference type="Proteomes" id="UP000193067"/>
    </source>
</evidence>
<evidence type="ECO:0000313" key="2">
    <source>
        <dbReference type="EMBL" id="OSD07026.1"/>
    </source>
</evidence>
<dbReference type="AlphaFoldDB" id="A0A1Y2J0W3"/>
<dbReference type="EMBL" id="KZ084089">
    <property type="protein sequence ID" value="OSD07026.1"/>
    <property type="molecule type" value="Genomic_DNA"/>
</dbReference>
<dbReference type="InterPro" id="IPR018608">
    <property type="entry name" value="Gti1/Pac2"/>
</dbReference>
<feature type="region of interest" description="Disordered" evidence="1">
    <location>
        <begin position="181"/>
        <end position="269"/>
    </location>
</feature>
<dbReference type="PANTHER" id="PTHR28027">
    <property type="entry name" value="TRANSCRIPTIONAL REGULATOR MIT1"/>
    <property type="match status" value="1"/>
</dbReference>
<gene>
    <name evidence="2" type="ORF">PYCCODRAFT_1359784</name>
</gene>
<feature type="compositionally biased region" description="Pro residues" evidence="1">
    <location>
        <begin position="223"/>
        <end position="233"/>
    </location>
</feature>
<dbReference type="Pfam" id="PF09729">
    <property type="entry name" value="Gti1_Pac2"/>
    <property type="match status" value="1"/>
</dbReference>
<keyword evidence="3" id="KW-1185">Reference proteome</keyword>
<evidence type="ECO:0008006" key="4">
    <source>
        <dbReference type="Google" id="ProtNLM"/>
    </source>
</evidence>
<feature type="compositionally biased region" description="Low complexity" evidence="1">
    <location>
        <begin position="374"/>
        <end position="388"/>
    </location>
</feature>
<dbReference type="OrthoDB" id="5572844at2759"/>
<protein>
    <recommendedName>
        <fullName evidence="4">Gti1/Pac2 family-domain-containing protein</fullName>
    </recommendedName>
</protein>
<reference evidence="2 3" key="1">
    <citation type="journal article" date="2015" name="Biotechnol. Biofuels">
        <title>Enhanced degradation of softwood versus hardwood by the white-rot fungus Pycnoporus coccineus.</title>
        <authorList>
            <person name="Couturier M."/>
            <person name="Navarro D."/>
            <person name="Chevret D."/>
            <person name="Henrissat B."/>
            <person name="Piumi F."/>
            <person name="Ruiz-Duenas F.J."/>
            <person name="Martinez A.T."/>
            <person name="Grigoriev I.V."/>
            <person name="Riley R."/>
            <person name="Lipzen A."/>
            <person name="Berrin J.G."/>
            <person name="Master E.R."/>
            <person name="Rosso M.N."/>
        </authorList>
    </citation>
    <scope>NUCLEOTIDE SEQUENCE [LARGE SCALE GENOMIC DNA]</scope>
    <source>
        <strain evidence="2 3">BRFM310</strain>
    </source>
</reference>
<dbReference type="GO" id="GO:0003677">
    <property type="term" value="F:DNA binding"/>
    <property type="evidence" value="ECO:0007669"/>
    <property type="project" value="TreeGrafter"/>
</dbReference>
<feature type="region of interest" description="Disordered" evidence="1">
    <location>
        <begin position="346"/>
        <end position="395"/>
    </location>
</feature>
<name>A0A1Y2J0W3_TRAC3</name>
<evidence type="ECO:0000256" key="1">
    <source>
        <dbReference type="SAM" id="MobiDB-lite"/>
    </source>
</evidence>